<keyword evidence="3" id="KW-1185">Reference proteome</keyword>
<comment type="caution">
    <text evidence="2">The sequence shown here is derived from an EMBL/GenBank/DDBJ whole genome shotgun (WGS) entry which is preliminary data.</text>
</comment>
<reference evidence="2 3" key="1">
    <citation type="submission" date="2019-05" db="EMBL/GenBank/DDBJ databases">
        <title>Another draft genome of Portunus trituberculatus and its Hox gene families provides insights of decapod evolution.</title>
        <authorList>
            <person name="Jeong J.-H."/>
            <person name="Song I."/>
            <person name="Kim S."/>
            <person name="Choi T."/>
            <person name="Kim D."/>
            <person name="Ryu S."/>
            <person name="Kim W."/>
        </authorList>
    </citation>
    <scope>NUCLEOTIDE SEQUENCE [LARGE SCALE GENOMIC DNA]</scope>
    <source>
        <tissue evidence="2">Muscle</tissue>
    </source>
</reference>
<gene>
    <name evidence="2" type="ORF">E2C01_024026</name>
</gene>
<proteinExistence type="predicted"/>
<feature type="compositionally biased region" description="Basic and acidic residues" evidence="1">
    <location>
        <begin position="177"/>
        <end position="187"/>
    </location>
</feature>
<dbReference type="EMBL" id="VSRR010002313">
    <property type="protein sequence ID" value="MPC30757.1"/>
    <property type="molecule type" value="Genomic_DNA"/>
</dbReference>
<name>A0A5B7EBI7_PORTR</name>
<organism evidence="2 3">
    <name type="scientific">Portunus trituberculatus</name>
    <name type="common">Swimming crab</name>
    <name type="synonym">Neptunus trituberculatus</name>
    <dbReference type="NCBI Taxonomy" id="210409"/>
    <lineage>
        <taxon>Eukaryota</taxon>
        <taxon>Metazoa</taxon>
        <taxon>Ecdysozoa</taxon>
        <taxon>Arthropoda</taxon>
        <taxon>Crustacea</taxon>
        <taxon>Multicrustacea</taxon>
        <taxon>Malacostraca</taxon>
        <taxon>Eumalacostraca</taxon>
        <taxon>Eucarida</taxon>
        <taxon>Decapoda</taxon>
        <taxon>Pleocyemata</taxon>
        <taxon>Brachyura</taxon>
        <taxon>Eubrachyura</taxon>
        <taxon>Portunoidea</taxon>
        <taxon>Portunidae</taxon>
        <taxon>Portuninae</taxon>
        <taxon>Portunus</taxon>
    </lineage>
</organism>
<dbReference type="AlphaFoldDB" id="A0A5B7EBI7"/>
<evidence type="ECO:0000256" key="1">
    <source>
        <dbReference type="SAM" id="MobiDB-lite"/>
    </source>
</evidence>
<feature type="region of interest" description="Disordered" evidence="1">
    <location>
        <begin position="144"/>
        <end position="187"/>
    </location>
</feature>
<dbReference type="Proteomes" id="UP000324222">
    <property type="component" value="Unassembled WGS sequence"/>
</dbReference>
<evidence type="ECO:0000313" key="3">
    <source>
        <dbReference type="Proteomes" id="UP000324222"/>
    </source>
</evidence>
<sequence length="187" mass="20979">MRPSEELLEQETAVGGCCGSYSDLKMTYRGPVTQKISSRGKGNHLLGRQWERALAAVPMLTNRFEKKKKAPHDAKFVHDRAETPLPKHHRLDNQPSSTRRPLLSDLSSGWLRWSTGSLRRNHLVWPLTGDLTSMGRPLTLGLAEQGPKPPLEELARSKGHASPPPHHDKVVPIWGDQNEKIDENKPI</sequence>
<feature type="region of interest" description="Disordered" evidence="1">
    <location>
        <begin position="79"/>
        <end position="101"/>
    </location>
</feature>
<accession>A0A5B7EBI7</accession>
<protein>
    <submittedName>
        <fullName evidence="2">Uncharacterized protein</fullName>
    </submittedName>
</protein>
<evidence type="ECO:0000313" key="2">
    <source>
        <dbReference type="EMBL" id="MPC30757.1"/>
    </source>
</evidence>